<dbReference type="RefSeq" id="WP_192862829.1">
    <property type="nucleotide sequence ID" value="NZ_JADAQT010000083.1"/>
</dbReference>
<gene>
    <name evidence="6" type="ORF">IHE71_11140</name>
</gene>
<keyword evidence="6" id="KW-0808">Transferase</keyword>
<keyword evidence="2 4" id="KW-0378">Hydrolase</keyword>
<proteinExistence type="inferred from homology"/>
<dbReference type="PIRSF" id="PIRSF038800">
    <property type="entry name" value="KYNU"/>
    <property type="match status" value="1"/>
</dbReference>
<evidence type="ECO:0000313" key="7">
    <source>
        <dbReference type="Proteomes" id="UP000625527"/>
    </source>
</evidence>
<comment type="pathway">
    <text evidence="4">Amino-acid degradation; L-kynurenine degradation; L-alanine and anthranilate from L-kynurenine: step 1/1.</text>
</comment>
<dbReference type="EC" id="3.7.1.3" evidence="4"/>
<comment type="catalytic activity">
    <reaction evidence="4">
        <text>L-kynurenine + H2O = anthranilate + L-alanine + H(+)</text>
        <dbReference type="Rhea" id="RHEA:16813"/>
        <dbReference type="ChEBI" id="CHEBI:15377"/>
        <dbReference type="ChEBI" id="CHEBI:15378"/>
        <dbReference type="ChEBI" id="CHEBI:16567"/>
        <dbReference type="ChEBI" id="CHEBI:57959"/>
        <dbReference type="ChEBI" id="CHEBI:57972"/>
        <dbReference type="EC" id="3.7.1.3"/>
    </reaction>
</comment>
<feature type="region of interest" description="Disordered" evidence="5">
    <location>
        <begin position="1"/>
        <end position="35"/>
    </location>
</feature>
<comment type="function">
    <text evidence="4">Catalyzes the cleavage of L-kynurenine (L-Kyn) and L-3-hydroxykynurenine (L-3OHKyn) into anthranilic acid (AA) and 3-hydroxyanthranilic acid (3-OHAA), respectively.</text>
</comment>
<evidence type="ECO:0000256" key="3">
    <source>
        <dbReference type="ARBA" id="ARBA00022898"/>
    </source>
</evidence>
<dbReference type="Pfam" id="PF22580">
    <property type="entry name" value="KYNU_C"/>
    <property type="match status" value="1"/>
</dbReference>
<dbReference type="InterPro" id="IPR015421">
    <property type="entry name" value="PyrdxlP-dep_Trfase_major"/>
</dbReference>
<evidence type="ECO:0000256" key="5">
    <source>
        <dbReference type="SAM" id="MobiDB-lite"/>
    </source>
</evidence>
<reference evidence="6 7" key="1">
    <citation type="submission" date="2020-10" db="EMBL/GenBank/DDBJ databases">
        <title>Myceligenerans pegani sp. nov., an endophytic actinomycete isolated from Peganum harmala L. in Xinjiang, China.</title>
        <authorList>
            <person name="Xin L."/>
        </authorList>
    </citation>
    <scope>NUCLEOTIDE SEQUENCE [LARGE SCALE GENOMIC DNA]</scope>
    <source>
        <strain evidence="6 7">TRM65318</strain>
    </source>
</reference>
<dbReference type="SUPFAM" id="SSF53383">
    <property type="entry name" value="PLP-dependent transferases"/>
    <property type="match status" value="1"/>
</dbReference>
<dbReference type="Gene3D" id="3.40.640.10">
    <property type="entry name" value="Type I PLP-dependent aspartate aminotransferase-like (Major domain)"/>
    <property type="match status" value="1"/>
</dbReference>
<comment type="subunit">
    <text evidence="4">Homodimer.</text>
</comment>
<accession>A0ABR9MZ47</accession>
<evidence type="ECO:0000256" key="2">
    <source>
        <dbReference type="ARBA" id="ARBA00022801"/>
    </source>
</evidence>
<evidence type="ECO:0000256" key="1">
    <source>
        <dbReference type="ARBA" id="ARBA00022642"/>
    </source>
</evidence>
<keyword evidence="3 4" id="KW-0663">Pyridoxal phosphate</keyword>
<protein>
    <recommendedName>
        <fullName evidence="4">Kynureninase</fullName>
        <ecNumber evidence="4">3.7.1.3</ecNumber>
    </recommendedName>
</protein>
<comment type="catalytic activity">
    <reaction evidence="4">
        <text>3-hydroxy-L-kynurenine + H2O = 3-hydroxyanthranilate + L-alanine + H(+)</text>
        <dbReference type="Rhea" id="RHEA:25143"/>
        <dbReference type="ChEBI" id="CHEBI:15377"/>
        <dbReference type="ChEBI" id="CHEBI:15378"/>
        <dbReference type="ChEBI" id="CHEBI:36559"/>
        <dbReference type="ChEBI" id="CHEBI:57972"/>
        <dbReference type="ChEBI" id="CHEBI:58125"/>
        <dbReference type="EC" id="3.7.1.3"/>
    </reaction>
</comment>
<dbReference type="GO" id="GO:0008483">
    <property type="term" value="F:transaminase activity"/>
    <property type="evidence" value="ECO:0007669"/>
    <property type="project" value="UniProtKB-KW"/>
</dbReference>
<dbReference type="InterPro" id="IPR015422">
    <property type="entry name" value="PyrdxlP-dep_Trfase_small"/>
</dbReference>
<name>A0ABR9MZ47_9MICO</name>
<feature type="compositionally biased region" description="Low complexity" evidence="5">
    <location>
        <begin position="1"/>
        <end position="19"/>
    </location>
</feature>
<evidence type="ECO:0000313" key="6">
    <source>
        <dbReference type="EMBL" id="MBE1876261.1"/>
    </source>
</evidence>
<dbReference type="Gene3D" id="3.90.1150.10">
    <property type="entry name" value="Aspartate Aminotransferase, domain 1"/>
    <property type="match status" value="1"/>
</dbReference>
<keyword evidence="6" id="KW-0032">Aminotransferase</keyword>
<keyword evidence="7" id="KW-1185">Reference proteome</keyword>
<comment type="similarity">
    <text evidence="4">Belongs to the kynureninase family.</text>
</comment>
<dbReference type="PANTHER" id="PTHR14084:SF0">
    <property type="entry name" value="KYNURENINASE"/>
    <property type="match status" value="1"/>
</dbReference>
<dbReference type="PANTHER" id="PTHR14084">
    <property type="entry name" value="KYNURENINASE"/>
    <property type="match status" value="1"/>
</dbReference>
<comment type="cofactor">
    <cofactor evidence="4">
        <name>pyridoxal 5'-phosphate</name>
        <dbReference type="ChEBI" id="CHEBI:597326"/>
    </cofactor>
</comment>
<keyword evidence="1 4" id="KW-0662">Pyridine nucleotide biosynthesis</keyword>
<dbReference type="Proteomes" id="UP000625527">
    <property type="component" value="Unassembled WGS sequence"/>
</dbReference>
<sequence length="464" mass="48499">MTTPSSATAAHGGASAAADATDRPAVPESTAPATAVVPETVAPAAAPDAVALTPPDLAERAAALDAADPLAHYRDRFAPSPGLVAYLDGNSLGRPLRATRDRLAGFVDDVWASRLIRAWDEGWMDAPTELGDAIGRVTLGAAAGQTVVADSTTVMLYKLARAAVGARPGRDEIVADTENFPTDRFVLEGIAAERGMTIRWIRPDPALGVTADDVAGVVSERTALVLLSHVAFRSAFIADMPAITRVVHDAGGLVLWDLCHSVGAVPVELDACGVDLAVGCTYKFLGGGPGAPAFGYVARELQAGLRQPVQGWMGAADPFAMGPAYEPAPGIRRFISGTPPVVGMLALRDMLALLEETGMPAVRAKSVALTRFVIEAADQHLSPHGVRVASPRDAAVRGSHVTLEHPRFREVTALLWRWGVVPDFRPPAGMRIGLSPLSTSFTEVARGLALVAEALRDPGAAPRQ</sequence>
<evidence type="ECO:0000256" key="4">
    <source>
        <dbReference type="PIRNR" id="PIRNR038800"/>
    </source>
</evidence>
<dbReference type="InterPro" id="IPR015424">
    <property type="entry name" value="PyrdxlP-dep_Trfase"/>
</dbReference>
<organism evidence="6 7">
    <name type="scientific">Myceligenerans pegani</name>
    <dbReference type="NCBI Taxonomy" id="2776917"/>
    <lineage>
        <taxon>Bacteria</taxon>
        <taxon>Bacillati</taxon>
        <taxon>Actinomycetota</taxon>
        <taxon>Actinomycetes</taxon>
        <taxon>Micrococcales</taxon>
        <taxon>Promicromonosporaceae</taxon>
        <taxon>Myceligenerans</taxon>
    </lineage>
</organism>
<dbReference type="InterPro" id="IPR010111">
    <property type="entry name" value="Kynureninase"/>
</dbReference>
<dbReference type="EMBL" id="JADAQT010000083">
    <property type="protein sequence ID" value="MBE1876261.1"/>
    <property type="molecule type" value="Genomic_DNA"/>
</dbReference>
<comment type="pathway">
    <text evidence="4">Cofactor biosynthesis; NAD(+) biosynthesis; quinolinate from L-kynurenine: step 2/3.</text>
</comment>
<comment type="caution">
    <text evidence="6">The sequence shown here is derived from an EMBL/GenBank/DDBJ whole genome shotgun (WGS) entry which is preliminary data.</text>
</comment>